<dbReference type="AlphaFoldDB" id="A0A7H9I1B1"/>
<protein>
    <submittedName>
        <fullName evidence="1">Uncharacterized protein</fullName>
    </submittedName>
</protein>
<organism evidence="1 2">
    <name type="scientific">Torulaspora globosa</name>
    <dbReference type="NCBI Taxonomy" id="48254"/>
    <lineage>
        <taxon>Eukaryota</taxon>
        <taxon>Fungi</taxon>
        <taxon>Dikarya</taxon>
        <taxon>Ascomycota</taxon>
        <taxon>Saccharomycotina</taxon>
        <taxon>Saccharomycetes</taxon>
        <taxon>Saccharomycetales</taxon>
        <taxon>Saccharomycetaceae</taxon>
        <taxon>Torulaspora</taxon>
    </lineage>
</organism>
<proteinExistence type="predicted"/>
<evidence type="ECO:0000313" key="1">
    <source>
        <dbReference type="EMBL" id="QLQ82582.1"/>
    </source>
</evidence>
<accession>A0A7H9I1B1</accession>
<name>A0A7H9I1B1_9SACH</name>
<reference evidence="1 2" key="1">
    <citation type="submission" date="2020-06" db="EMBL/GenBank/DDBJ databases">
        <title>The yeast mating-type switching endonuclease HO is a domesticated member of an unorthodox homing genetic element family.</title>
        <authorList>
            <person name="Coughlan A.Y."/>
            <person name="Lombardi L."/>
            <person name="Braun-Galleani S."/>
            <person name="Martos A.R."/>
            <person name="Galeote V."/>
            <person name="Bigey F."/>
            <person name="Dequin S."/>
            <person name="Byrne K.P."/>
            <person name="Wolfe K.H."/>
        </authorList>
    </citation>
    <scope>NUCLEOTIDE SEQUENCE [LARGE SCALE GENOMIC DNA]</scope>
    <source>
        <strain evidence="1 2">CBS2947</strain>
    </source>
</reference>
<dbReference type="SUPFAM" id="SSF50978">
    <property type="entry name" value="WD40 repeat-like"/>
    <property type="match status" value="1"/>
</dbReference>
<dbReference type="EMBL" id="CP059274">
    <property type="protein sequence ID" value="QLQ82582.1"/>
    <property type="molecule type" value="Genomic_DNA"/>
</dbReference>
<keyword evidence="2" id="KW-1185">Reference proteome</keyword>
<dbReference type="OrthoDB" id="4038967at2759"/>
<sequence length="1079" mass="122301">MEDLKTIDEVLKVERFQDSTPYIHILCNTKLEGSIRFVGYHRLHYEQQYIICTSRGLYLFDGTVLKDSYEFPDYCYSYLYVEPNAKHRLPVHATFMNDGVVKLFEVDHYSITLSTSFRNPQRAGDYGKPFISASNLGAIYLSVDSPSICQFTSTGSHWGIYEVEMGELISFFFMRNGSDLCCLYRHKSTGHIYIEVAELTTDIEEDYRYATRGKYITSCRHRLTSTDQANCYFKKLNDYYAIFITSQYTYVLEPGCSLITVKNAEDLNLRNVIGVSGSTYSIKSRHRAVRVSVFDGSGNVMESTIKLGGKASQTATWIQTSLLAGQIFEQDELTFVDELFSQNSYLLVSSLTGISLVDRMKGSISTILPGRSKKVTDGNCIPKDGSDLDSLIFCGAYTKNHGFIEKRTLIYNSDMVRPIAKKQLSHQPVINLWDTDQGLLYESMAYLYSAATNKRVVSFENGLWLTRNNVKIDVLQEGAISVSAIDESAKETKCCVSVLSKDGVLKVLDYQDNEHSEVLLSLDLDESNIQNGKSAVLYSTEDNCYYIICYHAHGCLKFFRDTTQIRIQSMEMDFFLSDLLLKFVDDALYVILTSVDGRGKILEWESGKCLLDIPVSSESRIKIVDLGRRSSFVLFYNENECILVNLAGMFYGNIDIGTRPVKMLAASCESEEVVYLLDENGCLNTLEFLSCYDYQSKMTSTVWKSDLYDLPGCVPMRLLPFANPRLAVLILNSEENRRLSATVFDYDKMRLFDSQDLGTTDSRLSNVLLRSLDDESIRSESLRIFMKRFLIICCVTDRESIIHIFRLNGYKLERLQTEKVSFPILSIVQAGTKILLGGTQTVCYKIICELGGHIIKLSRTWSPVEEAAERLRPPPLFYSNRNNSCTAMSLLGKYREFDLDEMDACQGFLSSSLSRFGPDPLVQVVTKRLPNRREVCLRSEASSTKTSSFRTSAEILRTLSGSLTTGPQEYMLTVDCSGCVNLFNESGDNPVGYFRLTSPILSVSPIAAQYDNMQLDYFGIRLMQTRPLFMLTCMDGLAHIVSEHHWLEEFTLPESQQKFLVLKRPSSSAFDSELSHFYL</sequence>
<gene>
    <name evidence="1" type="ORF">HG537_0H03450</name>
</gene>
<dbReference type="InterPro" id="IPR036322">
    <property type="entry name" value="WD40_repeat_dom_sf"/>
</dbReference>
<dbReference type="Proteomes" id="UP000510647">
    <property type="component" value="Chromosome 8"/>
</dbReference>
<evidence type="ECO:0000313" key="2">
    <source>
        <dbReference type="Proteomes" id="UP000510647"/>
    </source>
</evidence>